<dbReference type="SUPFAM" id="SSF47473">
    <property type="entry name" value="EF-hand"/>
    <property type="match status" value="1"/>
</dbReference>
<evidence type="ECO:0000313" key="7">
    <source>
        <dbReference type="Proteomes" id="UP001152747"/>
    </source>
</evidence>
<dbReference type="Proteomes" id="UP001152747">
    <property type="component" value="Unassembled WGS sequence"/>
</dbReference>
<dbReference type="PROSITE" id="PS50222">
    <property type="entry name" value="EF_HAND_2"/>
    <property type="match status" value="1"/>
</dbReference>
<keyword evidence="1" id="KW-0106">Calcium</keyword>
<keyword evidence="2" id="KW-0175">Coiled coil</keyword>
<dbReference type="CDD" id="cd00052">
    <property type="entry name" value="EH"/>
    <property type="match status" value="1"/>
</dbReference>
<dbReference type="PANTHER" id="PTHR11216">
    <property type="entry name" value="EH DOMAIN"/>
    <property type="match status" value="1"/>
</dbReference>
<dbReference type="GO" id="GO:0006897">
    <property type="term" value="P:endocytosis"/>
    <property type="evidence" value="ECO:0007669"/>
    <property type="project" value="TreeGrafter"/>
</dbReference>
<feature type="coiled-coil region" evidence="2">
    <location>
        <begin position="343"/>
        <end position="377"/>
    </location>
</feature>
<comment type="caution">
    <text evidence="6">The sequence shown here is derived from an EMBL/GenBank/DDBJ whole genome shotgun (WGS) entry which is preliminary data.</text>
</comment>
<dbReference type="InterPro" id="IPR011992">
    <property type="entry name" value="EF-hand-dom_pair"/>
</dbReference>
<feature type="region of interest" description="Disordered" evidence="3">
    <location>
        <begin position="192"/>
        <end position="214"/>
    </location>
</feature>
<gene>
    <name evidence="6" type="ORF">CAMP_LOCUS15043</name>
</gene>
<feature type="domain" description="EH" evidence="4">
    <location>
        <begin position="43"/>
        <end position="142"/>
    </location>
</feature>
<dbReference type="GO" id="GO:0005509">
    <property type="term" value="F:calcium ion binding"/>
    <property type="evidence" value="ECO:0007669"/>
    <property type="project" value="InterPro"/>
</dbReference>
<organism evidence="6 7">
    <name type="scientific">Caenorhabditis angaria</name>
    <dbReference type="NCBI Taxonomy" id="860376"/>
    <lineage>
        <taxon>Eukaryota</taxon>
        <taxon>Metazoa</taxon>
        <taxon>Ecdysozoa</taxon>
        <taxon>Nematoda</taxon>
        <taxon>Chromadorea</taxon>
        <taxon>Rhabditida</taxon>
        <taxon>Rhabditina</taxon>
        <taxon>Rhabditomorpha</taxon>
        <taxon>Rhabditoidea</taxon>
        <taxon>Rhabditidae</taxon>
        <taxon>Peloderinae</taxon>
        <taxon>Caenorhabditis</taxon>
    </lineage>
</organism>
<dbReference type="PROSITE" id="PS50031">
    <property type="entry name" value="EH"/>
    <property type="match status" value="1"/>
</dbReference>
<dbReference type="GO" id="GO:0005737">
    <property type="term" value="C:cytoplasm"/>
    <property type="evidence" value="ECO:0007669"/>
    <property type="project" value="TreeGrafter"/>
</dbReference>
<dbReference type="GO" id="GO:0016197">
    <property type="term" value="P:endosomal transport"/>
    <property type="evidence" value="ECO:0007669"/>
    <property type="project" value="TreeGrafter"/>
</dbReference>
<dbReference type="PROSITE" id="PS00018">
    <property type="entry name" value="EF_HAND_1"/>
    <property type="match status" value="1"/>
</dbReference>
<name>A0A9P1IWJ7_9PELO</name>
<dbReference type="InterPro" id="IPR002048">
    <property type="entry name" value="EF_hand_dom"/>
</dbReference>
<evidence type="ECO:0000256" key="3">
    <source>
        <dbReference type="SAM" id="MobiDB-lite"/>
    </source>
</evidence>
<accession>A0A9P1IWJ7</accession>
<dbReference type="EMBL" id="CANHGI010000005">
    <property type="protein sequence ID" value="CAI5452406.1"/>
    <property type="molecule type" value="Genomic_DNA"/>
</dbReference>
<feature type="compositionally biased region" description="Pro residues" evidence="3">
    <location>
        <begin position="197"/>
        <end position="206"/>
    </location>
</feature>
<evidence type="ECO:0000313" key="6">
    <source>
        <dbReference type="EMBL" id="CAI5452406.1"/>
    </source>
</evidence>
<dbReference type="SMART" id="SM00027">
    <property type="entry name" value="EH"/>
    <property type="match status" value="1"/>
</dbReference>
<keyword evidence="7" id="KW-1185">Reference proteome</keyword>
<evidence type="ECO:0000256" key="1">
    <source>
        <dbReference type="ARBA" id="ARBA00022837"/>
    </source>
</evidence>
<feature type="domain" description="EF-hand" evidence="5">
    <location>
        <begin position="85"/>
        <end position="120"/>
    </location>
</feature>
<dbReference type="InterPro" id="IPR018247">
    <property type="entry name" value="EF_Hand_1_Ca_BS"/>
</dbReference>
<dbReference type="Pfam" id="PF12763">
    <property type="entry name" value="EH"/>
    <property type="match status" value="1"/>
</dbReference>
<protein>
    <submittedName>
        <fullName evidence="6">Uncharacterized protein</fullName>
    </submittedName>
</protein>
<dbReference type="Gene3D" id="1.10.238.10">
    <property type="entry name" value="EF-hand"/>
    <property type="match status" value="1"/>
</dbReference>
<evidence type="ECO:0000256" key="2">
    <source>
        <dbReference type="SAM" id="Coils"/>
    </source>
</evidence>
<dbReference type="GO" id="GO:0005886">
    <property type="term" value="C:plasma membrane"/>
    <property type="evidence" value="ECO:0007669"/>
    <property type="project" value="TreeGrafter"/>
</dbReference>
<proteinExistence type="predicted"/>
<reference evidence="6" key="1">
    <citation type="submission" date="2022-11" db="EMBL/GenBank/DDBJ databases">
        <authorList>
            <person name="Kikuchi T."/>
        </authorList>
    </citation>
    <scope>NUCLEOTIDE SEQUENCE</scope>
    <source>
        <strain evidence="6">PS1010</strain>
    </source>
</reference>
<dbReference type="OrthoDB" id="10045710at2759"/>
<dbReference type="InterPro" id="IPR000261">
    <property type="entry name" value="EH_dom"/>
</dbReference>
<evidence type="ECO:0000259" key="4">
    <source>
        <dbReference type="PROSITE" id="PS50031"/>
    </source>
</evidence>
<sequence>MPDERPQYFANGDFDRVANDIISSPRRGKPENFDFLFKINEKQQEYYTKCFKHLIKTTQGGKIDMNGALCGADERIVAFFKRSSLDVGSLSKIWSLADVNEDGWLELAEFSIAMHLVVLKVKGEVPIPDVLPDFCRPAMTPQRGSEPPFVHSSWAPSPSPLPDKPIIKQFSDTPPLLVDSRPTAIKHSALMALKSPSGPPPAPPHRPQSKGHGRSASLDLKMIAFNNGIRPFPPSSLALWSTTANSEVAEDQEISSNIATTSTNFASFPGTPDSLLTVPPPIPQRTSPSPLLKKSPVSGISVGTQTELKIYDEEEVRQFITGMDGKMEHLIGEELEAQEGKGVERWSKRCEALRQQNAELELERARLAQVRIQLEIRIQEFQDRLKMSSV</sequence>
<dbReference type="PANTHER" id="PTHR11216:SF174">
    <property type="entry name" value="GH06923P"/>
    <property type="match status" value="1"/>
</dbReference>
<evidence type="ECO:0000259" key="5">
    <source>
        <dbReference type="PROSITE" id="PS50222"/>
    </source>
</evidence>
<dbReference type="AlphaFoldDB" id="A0A9P1IWJ7"/>